<dbReference type="AlphaFoldDB" id="A0A1X6MLR2"/>
<dbReference type="Pfam" id="PF17667">
    <property type="entry name" value="Pkinase_fungal"/>
    <property type="match status" value="1"/>
</dbReference>
<proteinExistence type="predicted"/>
<sequence length="315" mass="35708">EQKASGHTYLPSDWSKRNAIIQDVGNTLPEVRMEYFFAALLPPLRRSLDPVATVEKLKDKGQIVHDGWACLKGGLAEADENECGDFKSLVDIVQAIADASPHVKDKQLLILRQDPSQAPKANTRSAKSRPYGYLVKAGEQEGAARWVDIGLCAGYSKHGSKKDRNDNVRLVVWSMGQCMREDVRRRFVYGMTIENKTMRLWIMQDVKTVVNMFQALMYAEEHQVGWDPTVAYVVHKNKGAADEIELAEDNSPRVDILVRDEDGEETWFRTNKPISDSGANWPHGRGIRVWKARELVMDERTGEEKEIYDYLVSEG</sequence>
<feature type="domain" description="Fungal-type protein kinase" evidence="1">
    <location>
        <begin position="139"/>
        <end position="294"/>
    </location>
</feature>
<reference evidence="2 3" key="1">
    <citation type="submission" date="2017-04" db="EMBL/GenBank/DDBJ databases">
        <title>Genome Sequence of the Model Brown-Rot Fungus Postia placenta SB12.</title>
        <authorList>
            <consortium name="DOE Joint Genome Institute"/>
            <person name="Gaskell J."/>
            <person name="Kersten P."/>
            <person name="Larrondo L.F."/>
            <person name="Canessa P."/>
            <person name="Martinez D."/>
            <person name="Hibbett D."/>
            <person name="Schmoll M."/>
            <person name="Kubicek C.P."/>
            <person name="Martinez A.T."/>
            <person name="Yadav J."/>
            <person name="Master E."/>
            <person name="Magnuson J.K."/>
            <person name="James T."/>
            <person name="Yaver D."/>
            <person name="Berka R."/>
            <person name="Labutti K."/>
            <person name="Lipzen A."/>
            <person name="Aerts A."/>
            <person name="Barry K."/>
            <person name="Henrissat B."/>
            <person name="Blanchette R."/>
            <person name="Grigoriev I."/>
            <person name="Cullen D."/>
        </authorList>
    </citation>
    <scope>NUCLEOTIDE SEQUENCE [LARGE SCALE GENOMIC DNA]</scope>
    <source>
        <strain evidence="2 3">MAD-698-R-SB12</strain>
    </source>
</reference>
<dbReference type="OrthoDB" id="2803741at2759"/>
<evidence type="ECO:0000313" key="3">
    <source>
        <dbReference type="Proteomes" id="UP000194127"/>
    </source>
</evidence>
<dbReference type="RefSeq" id="XP_024333950.1">
    <property type="nucleotide sequence ID" value="XM_024487239.1"/>
</dbReference>
<dbReference type="InterPro" id="IPR040976">
    <property type="entry name" value="Pkinase_fungal"/>
</dbReference>
<protein>
    <recommendedName>
        <fullName evidence="1">Fungal-type protein kinase domain-containing protein</fullName>
    </recommendedName>
</protein>
<evidence type="ECO:0000259" key="1">
    <source>
        <dbReference type="Pfam" id="PF17667"/>
    </source>
</evidence>
<dbReference type="GeneID" id="36332188"/>
<feature type="non-terminal residue" evidence="2">
    <location>
        <position position="1"/>
    </location>
</feature>
<keyword evidence="3" id="KW-1185">Reference proteome</keyword>
<evidence type="ECO:0000313" key="2">
    <source>
        <dbReference type="EMBL" id="OSX57156.1"/>
    </source>
</evidence>
<organism evidence="2 3">
    <name type="scientific">Postia placenta MAD-698-R-SB12</name>
    <dbReference type="NCBI Taxonomy" id="670580"/>
    <lineage>
        <taxon>Eukaryota</taxon>
        <taxon>Fungi</taxon>
        <taxon>Dikarya</taxon>
        <taxon>Basidiomycota</taxon>
        <taxon>Agaricomycotina</taxon>
        <taxon>Agaricomycetes</taxon>
        <taxon>Polyporales</taxon>
        <taxon>Adustoporiaceae</taxon>
        <taxon>Rhodonia</taxon>
    </lineage>
</organism>
<accession>A0A1X6MLR2</accession>
<name>A0A1X6MLR2_9APHY</name>
<dbReference type="EMBL" id="KZ110609">
    <property type="protein sequence ID" value="OSX57156.1"/>
    <property type="molecule type" value="Genomic_DNA"/>
</dbReference>
<dbReference type="Proteomes" id="UP000194127">
    <property type="component" value="Unassembled WGS sequence"/>
</dbReference>
<gene>
    <name evidence="2" type="ORF">POSPLADRAFT_1157810</name>
</gene>